<evidence type="ECO:0000313" key="2">
    <source>
        <dbReference type="Proteomes" id="UP001417504"/>
    </source>
</evidence>
<accession>A0AAP0EZY8</accession>
<comment type="caution">
    <text evidence="1">The sequence shown here is derived from an EMBL/GenBank/DDBJ whole genome shotgun (WGS) entry which is preliminary data.</text>
</comment>
<sequence length="180" mass="19432">MVDQWGPSDDSSTSSTRAVIIEEFQTLTQRVATQERQLKEILAILRASIVVASVPSKDRVIITQEESTPGVTTVTLLLTTTAMRPVMAVVPRALTEIAPATPIVYGTTATIERWPETKDETFLFFSLCLCYLPSRLSPSLLLALPPCIDSHHLPHGTAISTTHRRRLGAAVAGGTVPGQG</sequence>
<proteinExistence type="predicted"/>
<name>A0AAP0EZY8_9MAGN</name>
<organism evidence="1 2">
    <name type="scientific">Stephania japonica</name>
    <dbReference type="NCBI Taxonomy" id="461633"/>
    <lineage>
        <taxon>Eukaryota</taxon>
        <taxon>Viridiplantae</taxon>
        <taxon>Streptophyta</taxon>
        <taxon>Embryophyta</taxon>
        <taxon>Tracheophyta</taxon>
        <taxon>Spermatophyta</taxon>
        <taxon>Magnoliopsida</taxon>
        <taxon>Ranunculales</taxon>
        <taxon>Menispermaceae</taxon>
        <taxon>Menispermoideae</taxon>
        <taxon>Cissampelideae</taxon>
        <taxon>Stephania</taxon>
    </lineage>
</organism>
<gene>
    <name evidence="1" type="ORF">Sjap_020059</name>
</gene>
<dbReference type="EMBL" id="JBBNAE010000008">
    <property type="protein sequence ID" value="KAK9102805.1"/>
    <property type="molecule type" value="Genomic_DNA"/>
</dbReference>
<dbReference type="AlphaFoldDB" id="A0AAP0EZY8"/>
<protein>
    <submittedName>
        <fullName evidence="1">Uncharacterized protein</fullName>
    </submittedName>
</protein>
<evidence type="ECO:0000313" key="1">
    <source>
        <dbReference type="EMBL" id="KAK9102805.1"/>
    </source>
</evidence>
<dbReference type="Proteomes" id="UP001417504">
    <property type="component" value="Unassembled WGS sequence"/>
</dbReference>
<reference evidence="1 2" key="1">
    <citation type="submission" date="2024-01" db="EMBL/GenBank/DDBJ databases">
        <title>Genome assemblies of Stephania.</title>
        <authorList>
            <person name="Yang L."/>
        </authorList>
    </citation>
    <scope>NUCLEOTIDE SEQUENCE [LARGE SCALE GENOMIC DNA]</scope>
    <source>
        <strain evidence="1">QJT</strain>
        <tissue evidence="1">Leaf</tissue>
    </source>
</reference>
<keyword evidence="2" id="KW-1185">Reference proteome</keyword>